<feature type="transmembrane region" description="Helical" evidence="10">
    <location>
        <begin position="429"/>
        <end position="451"/>
    </location>
</feature>
<dbReference type="Proteomes" id="UP000258927">
    <property type="component" value="Chromosome"/>
</dbReference>
<dbReference type="InterPro" id="IPR002528">
    <property type="entry name" value="MATE_fam"/>
</dbReference>
<keyword evidence="8 10" id="KW-0472">Membrane</keyword>
<comment type="subcellular location">
    <subcellularLocation>
        <location evidence="1">Cell inner membrane</location>
        <topology evidence="1">Multi-pass membrane protein</topology>
    </subcellularLocation>
</comment>
<evidence type="ECO:0000256" key="6">
    <source>
        <dbReference type="ARBA" id="ARBA00022989"/>
    </source>
</evidence>
<feature type="transmembrane region" description="Helical" evidence="10">
    <location>
        <begin position="320"/>
        <end position="343"/>
    </location>
</feature>
<gene>
    <name evidence="11" type="ORF">MXMO3_01392</name>
</gene>
<keyword evidence="7" id="KW-0406">Ion transport</keyword>
<evidence type="ECO:0000256" key="9">
    <source>
        <dbReference type="ARBA" id="ARBA00031636"/>
    </source>
</evidence>
<keyword evidence="5 10" id="KW-0812">Transmembrane</keyword>
<evidence type="ECO:0000256" key="5">
    <source>
        <dbReference type="ARBA" id="ARBA00022692"/>
    </source>
</evidence>
<dbReference type="PANTHER" id="PTHR43298:SF2">
    <property type="entry name" value="FMN_FAD EXPORTER YEEO-RELATED"/>
    <property type="match status" value="1"/>
</dbReference>
<feature type="transmembrane region" description="Helical" evidence="10">
    <location>
        <begin position="101"/>
        <end position="119"/>
    </location>
</feature>
<dbReference type="Pfam" id="PF01554">
    <property type="entry name" value="MatE"/>
    <property type="match status" value="2"/>
</dbReference>
<feature type="transmembrane region" description="Helical" evidence="10">
    <location>
        <begin position="58"/>
        <end position="80"/>
    </location>
</feature>
<dbReference type="STRING" id="1122213.GCA_000423365_01402"/>
<feature type="transmembrane region" description="Helical" evidence="10">
    <location>
        <begin position="402"/>
        <end position="423"/>
    </location>
</feature>
<dbReference type="RefSeq" id="WP_245985815.1">
    <property type="nucleotide sequence ID" value="NZ_CP021330.1"/>
</dbReference>
<protein>
    <recommendedName>
        <fullName evidence="9">Multidrug-efflux transporter</fullName>
    </recommendedName>
</protein>
<dbReference type="CDD" id="cd13131">
    <property type="entry name" value="MATE_NorM_like"/>
    <property type="match status" value="1"/>
</dbReference>
<feature type="transmembrane region" description="Helical" evidence="10">
    <location>
        <begin position="363"/>
        <end position="381"/>
    </location>
</feature>
<reference evidence="11 12" key="1">
    <citation type="submission" date="2017-05" db="EMBL/GenBank/DDBJ databases">
        <title>Genome Analysis of Maritalea myrionectae HL2708#5.</title>
        <authorList>
            <consortium name="Cotde Inc.-PKNU"/>
            <person name="Jang D."/>
            <person name="Oh H.-M."/>
        </authorList>
    </citation>
    <scope>NUCLEOTIDE SEQUENCE [LARGE SCALE GENOMIC DNA]</scope>
    <source>
        <strain evidence="11 12">HL2708#5</strain>
    </source>
</reference>
<dbReference type="KEGG" id="mmyr:MXMO3_01392"/>
<keyword evidence="12" id="KW-1185">Reference proteome</keyword>
<evidence type="ECO:0000256" key="8">
    <source>
        <dbReference type="ARBA" id="ARBA00023136"/>
    </source>
</evidence>
<dbReference type="PANTHER" id="PTHR43298">
    <property type="entry name" value="MULTIDRUG RESISTANCE PROTEIN NORM-RELATED"/>
    <property type="match status" value="1"/>
</dbReference>
<keyword evidence="4" id="KW-1003">Cell membrane</keyword>
<dbReference type="GO" id="GO:0005886">
    <property type="term" value="C:plasma membrane"/>
    <property type="evidence" value="ECO:0007669"/>
    <property type="project" value="UniProtKB-SubCell"/>
</dbReference>
<dbReference type="GO" id="GO:0015297">
    <property type="term" value="F:antiporter activity"/>
    <property type="evidence" value="ECO:0007669"/>
    <property type="project" value="UniProtKB-KW"/>
</dbReference>
<feature type="transmembrane region" description="Helical" evidence="10">
    <location>
        <begin position="244"/>
        <end position="274"/>
    </location>
</feature>
<feature type="transmembrane region" description="Helical" evidence="10">
    <location>
        <begin position="199"/>
        <end position="223"/>
    </location>
</feature>
<evidence type="ECO:0000256" key="10">
    <source>
        <dbReference type="SAM" id="Phobius"/>
    </source>
</evidence>
<feature type="transmembrane region" description="Helical" evidence="10">
    <location>
        <begin position="21"/>
        <end position="38"/>
    </location>
</feature>
<evidence type="ECO:0000256" key="3">
    <source>
        <dbReference type="ARBA" id="ARBA00022449"/>
    </source>
</evidence>
<feature type="transmembrane region" description="Helical" evidence="10">
    <location>
        <begin position="280"/>
        <end position="300"/>
    </location>
</feature>
<evidence type="ECO:0000256" key="4">
    <source>
        <dbReference type="ARBA" id="ARBA00022475"/>
    </source>
</evidence>
<dbReference type="NCBIfam" id="TIGR00797">
    <property type="entry name" value="matE"/>
    <property type="match status" value="1"/>
</dbReference>
<dbReference type="InterPro" id="IPR050222">
    <property type="entry name" value="MATE_MdtK"/>
</dbReference>
<proteinExistence type="predicted"/>
<dbReference type="GO" id="GO:0006811">
    <property type="term" value="P:monoatomic ion transport"/>
    <property type="evidence" value="ECO:0007669"/>
    <property type="project" value="UniProtKB-KW"/>
</dbReference>
<evidence type="ECO:0000256" key="2">
    <source>
        <dbReference type="ARBA" id="ARBA00022448"/>
    </source>
</evidence>
<evidence type="ECO:0000313" key="11">
    <source>
        <dbReference type="EMBL" id="AVX03922.1"/>
    </source>
</evidence>
<sequence length="462" mass="50708">MAQVQNAQGAGNMWTDEARTTFKLAWPLVLAQLAQIGLSTSDVIMMGWLGPEFLGAGALAHSFMFFFLIFGMGLVTAVAPMMAKAIGEEDEVSVRRTVRQGFWVCIAFSTIVIPFMLQIDHIFLLLGQEPDIAVLAETYARVGAFQFYPFLLFAVMRSFLAAHNITMVVLFATLVGIVLNIIGNYGLMFGNFGLPRLELLGAGISTVIVHSATFLFALFYALALKRFKDYNLLQRFWKPDWQRFFDVIRVGVPIGFMLMAEVGMFSVAAFMMGWLSKPELAAHAIALQITAISFMVPLGISQATTVRVGICHGRRSPIGVMVAGWTNIAMGVGFMVFTCMLYILFPGFFVQFFLNPADPENVAAFNFAVTYIMIAGVFQLVDGGQVMAAASLRGLSDTKVPMAIALFGYWVVGIPVGYLLGFVFEWRGIGVWAGMALGLAVVAVLLTIRFAQRDRLGLVRYG</sequence>
<feature type="transmembrane region" description="Helical" evidence="10">
    <location>
        <begin position="167"/>
        <end position="187"/>
    </location>
</feature>
<dbReference type="PIRSF" id="PIRSF006603">
    <property type="entry name" value="DinF"/>
    <property type="match status" value="1"/>
</dbReference>
<evidence type="ECO:0000313" key="12">
    <source>
        <dbReference type="Proteomes" id="UP000258927"/>
    </source>
</evidence>
<dbReference type="InterPro" id="IPR048279">
    <property type="entry name" value="MdtK-like"/>
</dbReference>
<evidence type="ECO:0000256" key="7">
    <source>
        <dbReference type="ARBA" id="ARBA00023065"/>
    </source>
</evidence>
<organism evidence="11 12">
    <name type="scientific">Maritalea myrionectae</name>
    <dbReference type="NCBI Taxonomy" id="454601"/>
    <lineage>
        <taxon>Bacteria</taxon>
        <taxon>Pseudomonadati</taxon>
        <taxon>Pseudomonadota</taxon>
        <taxon>Alphaproteobacteria</taxon>
        <taxon>Hyphomicrobiales</taxon>
        <taxon>Devosiaceae</taxon>
        <taxon>Maritalea</taxon>
    </lineage>
</organism>
<feature type="transmembrane region" description="Helical" evidence="10">
    <location>
        <begin position="139"/>
        <end position="160"/>
    </location>
</feature>
<accession>A0A2R4MD34</accession>
<keyword evidence="2" id="KW-0813">Transport</keyword>
<dbReference type="EMBL" id="CP021330">
    <property type="protein sequence ID" value="AVX03922.1"/>
    <property type="molecule type" value="Genomic_DNA"/>
</dbReference>
<keyword evidence="3" id="KW-0050">Antiport</keyword>
<keyword evidence="6 10" id="KW-1133">Transmembrane helix</keyword>
<dbReference type="GO" id="GO:0042910">
    <property type="term" value="F:xenobiotic transmembrane transporter activity"/>
    <property type="evidence" value="ECO:0007669"/>
    <property type="project" value="InterPro"/>
</dbReference>
<dbReference type="AlphaFoldDB" id="A0A2R4MD34"/>
<evidence type="ECO:0000256" key="1">
    <source>
        <dbReference type="ARBA" id="ARBA00004429"/>
    </source>
</evidence>
<name>A0A2R4MD34_9HYPH</name>